<dbReference type="InterPro" id="IPR038880">
    <property type="entry name" value="MJ0871-like"/>
</dbReference>
<reference evidence="2 3" key="1">
    <citation type="journal article" date="2012" name="BMC Genomics">
        <title>Genome-guided analysis of physiological and morphological traits of the fermentative acetate oxidizer Thermacetogenium phaeum.</title>
        <authorList>
            <person name="Oehler D."/>
            <person name="Poehlein A."/>
            <person name="Leimbach A."/>
            <person name="Muller N."/>
            <person name="Daniel R."/>
            <person name="Gottschalk G."/>
            <person name="Schink B."/>
        </authorList>
    </citation>
    <scope>NUCLEOTIDE SEQUENCE [LARGE SCALE GENOMIC DNA]</scope>
    <source>
        <strain evidence="3">ATCC BAA-254 / DSM 26808 / PB</strain>
    </source>
</reference>
<keyword evidence="3" id="KW-1185">Reference proteome</keyword>
<dbReference type="RefSeq" id="WP_015051529.1">
    <property type="nucleotide sequence ID" value="NC_018870.1"/>
</dbReference>
<dbReference type="EMBL" id="CP003732">
    <property type="protein sequence ID" value="AFV12667.1"/>
    <property type="molecule type" value="Genomic_DNA"/>
</dbReference>
<keyword evidence="1" id="KW-0812">Transmembrane</keyword>
<dbReference type="PANTHER" id="PTHR38139">
    <property type="entry name" value="GATE DOMAIN-CONTAINING PROTEIN"/>
    <property type="match status" value="1"/>
</dbReference>
<proteinExistence type="predicted"/>
<feature type="transmembrane region" description="Helical" evidence="1">
    <location>
        <begin position="90"/>
        <end position="111"/>
    </location>
</feature>
<dbReference type="HOGENOM" id="CLU_072735_0_0_9"/>
<feature type="transmembrane region" description="Helical" evidence="1">
    <location>
        <begin position="223"/>
        <end position="245"/>
    </location>
</feature>
<dbReference type="OrthoDB" id="1729861at2"/>
<feature type="transmembrane region" description="Helical" evidence="1">
    <location>
        <begin position="123"/>
        <end position="149"/>
    </location>
</feature>
<dbReference type="KEGG" id="tpz:Tph_c24930"/>
<keyword evidence="1" id="KW-0472">Membrane</keyword>
<name>K4LKS0_THEPS</name>
<organism evidence="2 3">
    <name type="scientific">Thermacetogenium phaeum (strain ATCC BAA-254 / DSM 26808 / PB)</name>
    <dbReference type="NCBI Taxonomy" id="1089553"/>
    <lineage>
        <taxon>Bacteria</taxon>
        <taxon>Bacillati</taxon>
        <taxon>Bacillota</taxon>
        <taxon>Clostridia</taxon>
        <taxon>Thermoanaerobacterales</taxon>
        <taxon>Thermoanaerobacteraceae</taxon>
        <taxon>Thermacetogenium</taxon>
    </lineage>
</organism>
<dbReference type="eggNOG" id="COG3366">
    <property type="taxonomic scope" value="Bacteria"/>
</dbReference>
<feature type="transmembrane region" description="Helical" evidence="1">
    <location>
        <begin position="184"/>
        <end position="203"/>
    </location>
</feature>
<evidence type="ECO:0000256" key="1">
    <source>
        <dbReference type="SAM" id="Phobius"/>
    </source>
</evidence>
<keyword evidence="1" id="KW-1133">Transmembrane helix</keyword>
<dbReference type="PANTHER" id="PTHR38139:SF1">
    <property type="entry name" value="NUCLEOSIDE TRANSPORTER_FEOB GTPASE GATE DOMAIN-CONTAINING PROTEIN"/>
    <property type="match status" value="1"/>
</dbReference>
<evidence type="ECO:0000313" key="3">
    <source>
        <dbReference type="Proteomes" id="UP000000467"/>
    </source>
</evidence>
<protein>
    <submittedName>
        <fullName evidence="2">Nucleoside recognition domain-containing protein</fullName>
    </submittedName>
</protein>
<feature type="transmembrane region" description="Helical" evidence="1">
    <location>
        <begin position="18"/>
        <end position="38"/>
    </location>
</feature>
<dbReference type="STRING" id="1089553.Tph_c24930"/>
<accession>K4LKS0</accession>
<dbReference type="Proteomes" id="UP000000467">
    <property type="component" value="Chromosome"/>
</dbReference>
<evidence type="ECO:0000313" key="2">
    <source>
        <dbReference type="EMBL" id="AFV12667.1"/>
    </source>
</evidence>
<sequence length="318" mass="34382">MKTIIAALPVLLDLWKSVLPLMFLGCFLGRLSLNTALIRQLGRVMRPLARLGNLPSVVDAPLTLCLVNEVAAYSMLAELRNNSIVNMKEVVLFFLVSNLPKGLYNMVFYMAPVVLGALGMRLGLIYLLMYLGVFFSAGLVGLFLGRLLLSPQSARHSSEQLPQPTSDPLRKRIIDAAKGSLPSFGRLVAIFVPLTFLVITLMQTETVTTWLSLVDPVLRRFGLPAPVLIVITTGMLSMVAGIGTLGPFLKAGIVTPVEAITALLLASSIHYFLSFWSSNLPLSVSFFGPRLGSRAGIANLVVLEGVTCLVLGVVVLFK</sequence>
<gene>
    <name evidence="2" type="ordered locus">Tph_c24930</name>
</gene>
<feature type="transmembrane region" description="Helical" evidence="1">
    <location>
        <begin position="257"/>
        <end position="276"/>
    </location>
</feature>
<dbReference type="AlphaFoldDB" id="K4LKS0"/>
<feature type="transmembrane region" description="Helical" evidence="1">
    <location>
        <begin position="296"/>
        <end position="317"/>
    </location>
</feature>